<dbReference type="CDD" id="cd01998">
    <property type="entry name" value="MnmA_TRMU-like"/>
    <property type="match status" value="1"/>
</dbReference>
<feature type="region of interest" description="Interaction with tRNA" evidence="11">
    <location>
        <begin position="313"/>
        <end position="314"/>
    </location>
</feature>
<feature type="active site" description="Cysteine persulfide intermediate" evidence="11">
    <location>
        <position position="207"/>
    </location>
</feature>
<feature type="binding site" evidence="11">
    <location>
        <position position="37"/>
    </location>
    <ligand>
        <name>ATP</name>
        <dbReference type="ChEBI" id="CHEBI:30616"/>
    </ligand>
</feature>
<dbReference type="InterPro" id="IPR014729">
    <property type="entry name" value="Rossmann-like_a/b/a_fold"/>
</dbReference>
<dbReference type="SUPFAM" id="SSF52402">
    <property type="entry name" value="Adenine nucleotide alpha hydrolases-like"/>
    <property type="match status" value="1"/>
</dbReference>
<dbReference type="NCBIfam" id="NF001138">
    <property type="entry name" value="PRK00143.1"/>
    <property type="match status" value="1"/>
</dbReference>
<feature type="binding site" evidence="11">
    <location>
        <begin position="11"/>
        <end position="18"/>
    </location>
    <ligand>
        <name>ATP</name>
        <dbReference type="ChEBI" id="CHEBI:30616"/>
    </ligand>
</feature>
<evidence type="ECO:0000313" key="15">
    <source>
        <dbReference type="Proteomes" id="UP000214588"/>
    </source>
</evidence>
<evidence type="ECO:0000256" key="5">
    <source>
        <dbReference type="ARBA" id="ARBA00022741"/>
    </source>
</evidence>
<feature type="binding site" evidence="11">
    <location>
        <position position="133"/>
    </location>
    <ligand>
        <name>ATP</name>
        <dbReference type="ChEBI" id="CHEBI:30616"/>
    </ligand>
</feature>
<keyword evidence="6 11" id="KW-0067">ATP-binding</keyword>
<evidence type="ECO:0000256" key="9">
    <source>
        <dbReference type="ARBA" id="ARBA00051542"/>
    </source>
</evidence>
<gene>
    <name evidence="11" type="primary">mnmA</name>
    <name evidence="14" type="ORF">CDO51_08595</name>
</gene>
<protein>
    <recommendedName>
        <fullName evidence="11">tRNA-specific 2-thiouridylase MnmA</fullName>
        <ecNumber evidence="11">2.8.1.13</ecNumber>
    </recommendedName>
</protein>
<dbReference type="FunFam" id="2.30.30.280:FF:000001">
    <property type="entry name" value="tRNA-specific 2-thiouridylase MnmA"/>
    <property type="match status" value="1"/>
</dbReference>
<evidence type="ECO:0000256" key="2">
    <source>
        <dbReference type="ARBA" id="ARBA00022555"/>
    </source>
</evidence>
<dbReference type="Gene3D" id="3.40.50.620">
    <property type="entry name" value="HUPs"/>
    <property type="match status" value="1"/>
</dbReference>
<dbReference type="GO" id="GO:0005524">
    <property type="term" value="F:ATP binding"/>
    <property type="evidence" value="ECO:0007669"/>
    <property type="project" value="UniProtKB-KW"/>
</dbReference>
<dbReference type="HAMAP" id="MF_00144">
    <property type="entry name" value="tRNA_thiouridyl_MnmA"/>
    <property type="match status" value="1"/>
</dbReference>
<feature type="region of interest" description="Interaction with tRNA" evidence="11">
    <location>
        <begin position="157"/>
        <end position="159"/>
    </location>
</feature>
<evidence type="ECO:0000256" key="11">
    <source>
        <dbReference type="HAMAP-Rule" id="MF_00144"/>
    </source>
</evidence>
<evidence type="ECO:0000259" key="12">
    <source>
        <dbReference type="Pfam" id="PF20258"/>
    </source>
</evidence>
<dbReference type="Pfam" id="PF20258">
    <property type="entry name" value="tRNA_Me_trans_C"/>
    <property type="match status" value="1"/>
</dbReference>
<dbReference type="FunFam" id="3.40.50.620:FF:000115">
    <property type="entry name" value="tRNA-specific 2-thiouridylase MnmA"/>
    <property type="match status" value="1"/>
</dbReference>
<dbReference type="PANTHER" id="PTHR11933:SF5">
    <property type="entry name" value="MITOCHONDRIAL TRNA-SPECIFIC 2-THIOURIDYLASE 1"/>
    <property type="match status" value="1"/>
</dbReference>
<sequence>MILMAKRVLVAMSGGVDSSVAAALLKEQGYEVIGAHMKLWFREEDEELYEENVKGCCSLSAASDAKRVCDKLEIPFYVLNFKESFYNYVVKDFVDEYLHGRTPNPCIACNRFMKWEEFLKKAVALECDYIATGHYARIVFDKSKDRYLLYRGKDSSKDQTYMLAQLTQNQLAKTLFPLGDYVKDDVRQMAKERGLGVEQKPDSQEICFIPNDDYSEFLEKEAPDKIIQGPILDVDGNKIGEHKGVCHYTIGQRRGLGISLGRPVYVVDIDPKKNALIVGDTEHLYSYGLVADDVNLISINSLKDSIDIECKIRYNFTEVSAKLEPHEKDQNKVNVRFDSPVKAITPGQGVAFYQGDLVVGGGTILDKIK</sequence>
<dbReference type="Gene3D" id="2.40.30.10">
    <property type="entry name" value="Translation factors"/>
    <property type="match status" value="1"/>
</dbReference>
<keyword evidence="5 11" id="KW-0547">Nucleotide-binding</keyword>
<comment type="caution">
    <text evidence="11">Lacks conserved residue(s) required for the propagation of feature annotation.</text>
</comment>
<dbReference type="InterPro" id="IPR004506">
    <property type="entry name" value="MnmA-like"/>
</dbReference>
<dbReference type="EMBL" id="NIQC01000018">
    <property type="protein sequence ID" value="OWZ83462.1"/>
    <property type="molecule type" value="Genomic_DNA"/>
</dbReference>
<comment type="subcellular location">
    <subcellularLocation>
        <location evidence="11">Cytoplasm</location>
    </subcellularLocation>
</comment>
<dbReference type="OrthoDB" id="9800696at2"/>
<keyword evidence="7 11" id="KW-0694">RNA-binding</keyword>
<keyword evidence="2 11" id="KW-0820">tRNA-binding</keyword>
<dbReference type="Proteomes" id="UP000214588">
    <property type="component" value="Unassembled WGS sequence"/>
</dbReference>
<dbReference type="Gene3D" id="2.30.30.280">
    <property type="entry name" value="Adenine nucleotide alpha hydrolases-like domains"/>
    <property type="match status" value="1"/>
</dbReference>
<organism evidence="14 15">
    <name type="scientific">Natranaerobius trueperi</name>
    <dbReference type="NCBI Taxonomy" id="759412"/>
    <lineage>
        <taxon>Bacteria</taxon>
        <taxon>Bacillati</taxon>
        <taxon>Bacillota</taxon>
        <taxon>Clostridia</taxon>
        <taxon>Natranaerobiales</taxon>
        <taxon>Natranaerobiaceae</taxon>
        <taxon>Natranaerobius</taxon>
    </lineage>
</organism>
<keyword evidence="8" id="KW-1015">Disulfide bond</keyword>
<evidence type="ECO:0000256" key="7">
    <source>
        <dbReference type="ARBA" id="ARBA00022884"/>
    </source>
</evidence>
<feature type="domain" description="tRNA-specific 2-thiouridylase MnmA-like C-terminal" evidence="12">
    <location>
        <begin position="288"/>
        <end position="364"/>
    </location>
</feature>
<keyword evidence="3 11" id="KW-0808">Transferase</keyword>
<dbReference type="InterPro" id="IPR023382">
    <property type="entry name" value="MnmA-like_central_sf"/>
</dbReference>
<comment type="function">
    <text evidence="10 11">Catalyzes the 2-thiolation of uridine at the wobble position (U34) of tRNA, leading to the formation of s(2)U34.</text>
</comment>
<dbReference type="InterPro" id="IPR046885">
    <property type="entry name" value="MnmA-like_C"/>
</dbReference>
<dbReference type="EC" id="2.8.1.13" evidence="11"/>
<feature type="site" description="Interaction with tRNA" evidence="11">
    <location>
        <position position="348"/>
    </location>
</feature>
<comment type="caution">
    <text evidence="14">The sequence shown here is derived from an EMBL/GenBank/DDBJ whole genome shotgun (WGS) entry which is preliminary data.</text>
</comment>
<feature type="site" description="Interaction with tRNA" evidence="11">
    <location>
        <position position="134"/>
    </location>
</feature>
<keyword evidence="1 11" id="KW-0963">Cytoplasm</keyword>
<feature type="domain" description="tRNA-specific 2-thiouridylase MnmA-like central" evidence="13">
    <location>
        <begin position="216"/>
        <end position="280"/>
    </location>
</feature>
<keyword evidence="4 11" id="KW-0819">tRNA processing</keyword>
<evidence type="ECO:0000256" key="10">
    <source>
        <dbReference type="ARBA" id="ARBA00056575"/>
    </source>
</evidence>
<dbReference type="Pfam" id="PF20259">
    <property type="entry name" value="tRNA_Me_trans_M"/>
    <property type="match status" value="1"/>
</dbReference>
<evidence type="ECO:0000259" key="13">
    <source>
        <dbReference type="Pfam" id="PF20259"/>
    </source>
</evidence>
<evidence type="ECO:0000256" key="4">
    <source>
        <dbReference type="ARBA" id="ARBA00022694"/>
    </source>
</evidence>
<accession>A0A226BXG3</accession>
<dbReference type="GO" id="GO:0002143">
    <property type="term" value="P:tRNA wobble position uridine thiolation"/>
    <property type="evidence" value="ECO:0007669"/>
    <property type="project" value="TreeGrafter"/>
</dbReference>
<keyword evidence="15" id="KW-1185">Reference proteome</keyword>
<dbReference type="GO" id="GO:0005737">
    <property type="term" value="C:cytoplasm"/>
    <property type="evidence" value="ECO:0007669"/>
    <property type="project" value="UniProtKB-SubCell"/>
</dbReference>
<feature type="active site" description="Nucleophile" evidence="11">
    <location>
        <position position="109"/>
    </location>
</feature>
<reference evidence="14 15" key="1">
    <citation type="submission" date="2017-06" db="EMBL/GenBank/DDBJ databases">
        <title>Draft Genome Sequence of Natranaerobius trueperi halophilic, alkalithermophilic bacteria from soda lakes.</title>
        <authorList>
            <person name="Zhao B."/>
        </authorList>
    </citation>
    <scope>NUCLEOTIDE SEQUENCE [LARGE SCALE GENOMIC DNA]</scope>
    <source>
        <strain evidence="14 15">DSM 18760</strain>
    </source>
</reference>
<comment type="catalytic activity">
    <reaction evidence="9 11">
        <text>S-sulfanyl-L-cysteinyl-[protein] + uridine(34) in tRNA + AH2 + ATP = 2-thiouridine(34) in tRNA + L-cysteinyl-[protein] + A + AMP + diphosphate + H(+)</text>
        <dbReference type="Rhea" id="RHEA:47032"/>
        <dbReference type="Rhea" id="RHEA-COMP:10131"/>
        <dbReference type="Rhea" id="RHEA-COMP:11726"/>
        <dbReference type="Rhea" id="RHEA-COMP:11727"/>
        <dbReference type="Rhea" id="RHEA-COMP:11728"/>
        <dbReference type="ChEBI" id="CHEBI:13193"/>
        <dbReference type="ChEBI" id="CHEBI:15378"/>
        <dbReference type="ChEBI" id="CHEBI:17499"/>
        <dbReference type="ChEBI" id="CHEBI:29950"/>
        <dbReference type="ChEBI" id="CHEBI:30616"/>
        <dbReference type="ChEBI" id="CHEBI:33019"/>
        <dbReference type="ChEBI" id="CHEBI:61963"/>
        <dbReference type="ChEBI" id="CHEBI:65315"/>
        <dbReference type="ChEBI" id="CHEBI:87170"/>
        <dbReference type="ChEBI" id="CHEBI:456215"/>
        <dbReference type="EC" id="2.8.1.13"/>
    </reaction>
</comment>
<evidence type="ECO:0000313" key="14">
    <source>
        <dbReference type="EMBL" id="OWZ83462.1"/>
    </source>
</evidence>
<dbReference type="AlphaFoldDB" id="A0A226BXG3"/>
<dbReference type="Pfam" id="PF03054">
    <property type="entry name" value="tRNA_Me_trans"/>
    <property type="match status" value="1"/>
</dbReference>
<dbReference type="GO" id="GO:0103016">
    <property type="term" value="F:tRNA-uridine 2-sulfurtransferase activity"/>
    <property type="evidence" value="ECO:0007669"/>
    <property type="project" value="UniProtKB-EC"/>
</dbReference>
<evidence type="ECO:0000256" key="1">
    <source>
        <dbReference type="ARBA" id="ARBA00022490"/>
    </source>
</evidence>
<evidence type="ECO:0000256" key="6">
    <source>
        <dbReference type="ARBA" id="ARBA00022840"/>
    </source>
</evidence>
<evidence type="ECO:0000256" key="3">
    <source>
        <dbReference type="ARBA" id="ARBA00022679"/>
    </source>
</evidence>
<comment type="similarity">
    <text evidence="11">Belongs to the MnmA/TRMU family.</text>
</comment>
<dbReference type="GO" id="GO:0000049">
    <property type="term" value="F:tRNA binding"/>
    <property type="evidence" value="ECO:0007669"/>
    <property type="project" value="UniProtKB-KW"/>
</dbReference>
<dbReference type="InterPro" id="IPR046884">
    <property type="entry name" value="MnmA-like_central"/>
</dbReference>
<dbReference type="PANTHER" id="PTHR11933">
    <property type="entry name" value="TRNA 5-METHYLAMINOMETHYL-2-THIOURIDYLATE -METHYLTRANSFERASE"/>
    <property type="match status" value="1"/>
</dbReference>
<proteinExistence type="inferred from homology"/>
<dbReference type="NCBIfam" id="TIGR00420">
    <property type="entry name" value="trmU"/>
    <property type="match status" value="1"/>
</dbReference>
<dbReference type="RefSeq" id="WP_089023891.1">
    <property type="nucleotide sequence ID" value="NZ_NIQC01000018.1"/>
</dbReference>
<name>A0A226BXG3_9FIRM</name>
<evidence type="ECO:0000256" key="8">
    <source>
        <dbReference type="ARBA" id="ARBA00023157"/>
    </source>
</evidence>